<feature type="transmembrane region" description="Helical" evidence="12">
    <location>
        <begin position="145"/>
        <end position="167"/>
    </location>
</feature>
<keyword evidence="4" id="KW-0597">Phosphoprotein</keyword>
<reference evidence="15 16" key="1">
    <citation type="submission" date="2021-01" db="EMBL/GenBank/DDBJ databases">
        <title>WGS of actinomycetes isolated from Thailand.</title>
        <authorList>
            <person name="Thawai C."/>
        </authorList>
    </citation>
    <scope>NUCLEOTIDE SEQUENCE [LARGE SCALE GENOMIC DNA]</scope>
    <source>
        <strain evidence="15 16">LPG 2</strain>
    </source>
</reference>
<feature type="compositionally biased region" description="Low complexity" evidence="11">
    <location>
        <begin position="344"/>
        <end position="355"/>
    </location>
</feature>
<dbReference type="GO" id="GO:0016301">
    <property type="term" value="F:kinase activity"/>
    <property type="evidence" value="ECO:0007669"/>
    <property type="project" value="UniProtKB-KW"/>
</dbReference>
<gene>
    <name evidence="15" type="ORF">JK358_25310</name>
</gene>
<comment type="caution">
    <text evidence="15">The sequence shown here is derived from an EMBL/GenBank/DDBJ whole genome shotgun (WGS) entry which is preliminary data.</text>
</comment>
<dbReference type="PRINTS" id="PR00344">
    <property type="entry name" value="BCTRLSENSOR"/>
</dbReference>
<dbReference type="InterPro" id="IPR004358">
    <property type="entry name" value="Sig_transdc_His_kin-like_C"/>
</dbReference>
<evidence type="ECO:0000256" key="8">
    <source>
        <dbReference type="ARBA" id="ARBA00022989"/>
    </source>
</evidence>
<evidence type="ECO:0000256" key="3">
    <source>
        <dbReference type="ARBA" id="ARBA00012438"/>
    </source>
</evidence>
<protein>
    <recommendedName>
        <fullName evidence="3">histidine kinase</fullName>
        <ecNumber evidence="3">2.7.13.3</ecNumber>
    </recommendedName>
</protein>
<evidence type="ECO:0000256" key="5">
    <source>
        <dbReference type="ARBA" id="ARBA00022679"/>
    </source>
</evidence>
<dbReference type="InterPro" id="IPR036097">
    <property type="entry name" value="HisK_dim/P_sf"/>
</dbReference>
<keyword evidence="9" id="KW-0902">Two-component regulatory system</keyword>
<dbReference type="PROSITE" id="PS50885">
    <property type="entry name" value="HAMP"/>
    <property type="match status" value="1"/>
</dbReference>
<dbReference type="Proteomes" id="UP000602198">
    <property type="component" value="Unassembled WGS sequence"/>
</dbReference>
<dbReference type="Gene3D" id="1.10.287.130">
    <property type="match status" value="1"/>
</dbReference>
<dbReference type="InterPro" id="IPR005467">
    <property type="entry name" value="His_kinase_dom"/>
</dbReference>
<evidence type="ECO:0000256" key="10">
    <source>
        <dbReference type="ARBA" id="ARBA00023136"/>
    </source>
</evidence>
<dbReference type="SMART" id="SM00304">
    <property type="entry name" value="HAMP"/>
    <property type="match status" value="1"/>
</dbReference>
<evidence type="ECO:0000256" key="11">
    <source>
        <dbReference type="SAM" id="MobiDB-lite"/>
    </source>
</evidence>
<evidence type="ECO:0000313" key="15">
    <source>
        <dbReference type="EMBL" id="MBL1077724.1"/>
    </source>
</evidence>
<dbReference type="InterPro" id="IPR003661">
    <property type="entry name" value="HisK_dim/P_dom"/>
</dbReference>
<keyword evidence="10 12" id="KW-0472">Membrane</keyword>
<dbReference type="SUPFAM" id="SSF158472">
    <property type="entry name" value="HAMP domain-like"/>
    <property type="match status" value="1"/>
</dbReference>
<keyword evidence="7 15" id="KW-0418">Kinase</keyword>
<evidence type="ECO:0000256" key="2">
    <source>
        <dbReference type="ARBA" id="ARBA00004236"/>
    </source>
</evidence>
<keyword evidence="16" id="KW-1185">Reference proteome</keyword>
<dbReference type="Pfam" id="PF00512">
    <property type="entry name" value="HisKA"/>
    <property type="match status" value="1"/>
</dbReference>
<dbReference type="InterPro" id="IPR003594">
    <property type="entry name" value="HATPase_dom"/>
</dbReference>
<evidence type="ECO:0000256" key="7">
    <source>
        <dbReference type="ARBA" id="ARBA00022777"/>
    </source>
</evidence>
<dbReference type="SUPFAM" id="SSF47384">
    <property type="entry name" value="Homodimeric domain of signal transducing histidine kinase"/>
    <property type="match status" value="1"/>
</dbReference>
<dbReference type="SMART" id="SM00387">
    <property type="entry name" value="HATPase_c"/>
    <property type="match status" value="1"/>
</dbReference>
<feature type="domain" description="Histidine kinase" evidence="13">
    <location>
        <begin position="225"/>
        <end position="471"/>
    </location>
</feature>
<name>A0ABS1MDB6_9NOCA</name>
<proteinExistence type="predicted"/>
<evidence type="ECO:0000256" key="4">
    <source>
        <dbReference type="ARBA" id="ARBA00022553"/>
    </source>
</evidence>
<dbReference type="EC" id="2.7.13.3" evidence="3"/>
<dbReference type="CDD" id="cd06225">
    <property type="entry name" value="HAMP"/>
    <property type="match status" value="1"/>
</dbReference>
<feature type="region of interest" description="Disordered" evidence="11">
    <location>
        <begin position="97"/>
        <end position="122"/>
    </location>
</feature>
<dbReference type="SUPFAM" id="SSF55874">
    <property type="entry name" value="ATPase domain of HSP90 chaperone/DNA topoisomerase II/histidine kinase"/>
    <property type="match status" value="1"/>
</dbReference>
<dbReference type="Gene3D" id="6.10.340.10">
    <property type="match status" value="1"/>
</dbReference>
<dbReference type="InterPro" id="IPR003660">
    <property type="entry name" value="HAMP_dom"/>
</dbReference>
<dbReference type="PANTHER" id="PTHR45436:SF5">
    <property type="entry name" value="SENSOR HISTIDINE KINASE TRCS"/>
    <property type="match status" value="1"/>
</dbReference>
<evidence type="ECO:0000256" key="9">
    <source>
        <dbReference type="ARBA" id="ARBA00023012"/>
    </source>
</evidence>
<comment type="subcellular location">
    <subcellularLocation>
        <location evidence="2">Cell membrane</location>
    </subcellularLocation>
</comment>
<dbReference type="CDD" id="cd00082">
    <property type="entry name" value="HisKA"/>
    <property type="match status" value="1"/>
</dbReference>
<feature type="compositionally biased region" description="Polar residues" evidence="11">
    <location>
        <begin position="323"/>
        <end position="335"/>
    </location>
</feature>
<feature type="domain" description="HAMP" evidence="14">
    <location>
        <begin position="164"/>
        <end position="217"/>
    </location>
</feature>
<dbReference type="Gene3D" id="3.30.565.10">
    <property type="entry name" value="Histidine kinase-like ATPase, C-terminal domain"/>
    <property type="match status" value="1"/>
</dbReference>
<evidence type="ECO:0000259" key="13">
    <source>
        <dbReference type="PROSITE" id="PS50109"/>
    </source>
</evidence>
<evidence type="ECO:0000256" key="12">
    <source>
        <dbReference type="SAM" id="Phobius"/>
    </source>
</evidence>
<accession>A0ABS1MDB6</accession>
<sequence length="472" mass="49426">MLRTRITLVAVGAAAVAILITVVLSYRATVPVIAGQIDRNLSDRVDTVLALLDTNTPVPARADTTEQLVHPDGTVTLLTPGRDPLPVTDIDREIARSGQGEAHIDSDDGHSHTQTKGRPGGGAVMVSQNLSDIARVDREFLTRTAWITGTALAAAALLCWLAIGGILRPIRRLAAATARIATTQDLSVTLPGRSRGEVGELTGNFNTMLAALRLSRAQQQRLAQDAGHELRTPLTSVRGSAELLQRANGRLAPEDETTVLATLVHEARALDDLVRELVDLATDQYATEEAVPLDLAELAEDCAARSRRRTGRSITVRTAAPGSGTTAQRSGTTAPGSGPTARKSGTTATGSDTTAQESGTATVHGRPRALARSIDNLLDNAAKYSPPETPIEVEVTATGVMVRDHGPGIPAPDRGFVFERFYRADTTRATPGSGLGLAIVHDVVAAHGGQVHVGNHPGGGAIVGFELPGASR</sequence>
<organism evidence="15 16">
    <name type="scientific">Nocardia acididurans</name>
    <dbReference type="NCBI Taxonomy" id="2802282"/>
    <lineage>
        <taxon>Bacteria</taxon>
        <taxon>Bacillati</taxon>
        <taxon>Actinomycetota</taxon>
        <taxon>Actinomycetes</taxon>
        <taxon>Mycobacteriales</taxon>
        <taxon>Nocardiaceae</taxon>
        <taxon>Nocardia</taxon>
    </lineage>
</organism>
<dbReference type="InterPro" id="IPR036890">
    <property type="entry name" value="HATPase_C_sf"/>
</dbReference>
<evidence type="ECO:0000259" key="14">
    <source>
        <dbReference type="PROSITE" id="PS50885"/>
    </source>
</evidence>
<dbReference type="EMBL" id="JAERRJ010000010">
    <property type="protein sequence ID" value="MBL1077724.1"/>
    <property type="molecule type" value="Genomic_DNA"/>
</dbReference>
<evidence type="ECO:0000313" key="16">
    <source>
        <dbReference type="Proteomes" id="UP000602198"/>
    </source>
</evidence>
<dbReference type="Pfam" id="PF02518">
    <property type="entry name" value="HATPase_c"/>
    <property type="match status" value="1"/>
</dbReference>
<keyword evidence="8 12" id="KW-1133">Transmembrane helix</keyword>
<keyword evidence="5" id="KW-0808">Transferase</keyword>
<dbReference type="Pfam" id="PF00672">
    <property type="entry name" value="HAMP"/>
    <property type="match status" value="1"/>
</dbReference>
<dbReference type="SMART" id="SM00388">
    <property type="entry name" value="HisKA"/>
    <property type="match status" value="1"/>
</dbReference>
<dbReference type="RefSeq" id="WP_201951602.1">
    <property type="nucleotide sequence ID" value="NZ_JAERRJ010000010.1"/>
</dbReference>
<evidence type="ECO:0000256" key="6">
    <source>
        <dbReference type="ARBA" id="ARBA00022692"/>
    </source>
</evidence>
<dbReference type="CDD" id="cd00075">
    <property type="entry name" value="HATPase"/>
    <property type="match status" value="1"/>
</dbReference>
<feature type="region of interest" description="Disordered" evidence="11">
    <location>
        <begin position="304"/>
        <end position="367"/>
    </location>
</feature>
<feature type="compositionally biased region" description="Basic and acidic residues" evidence="11">
    <location>
        <begin position="102"/>
        <end position="111"/>
    </location>
</feature>
<dbReference type="InterPro" id="IPR050428">
    <property type="entry name" value="TCS_sensor_his_kinase"/>
</dbReference>
<dbReference type="PROSITE" id="PS50109">
    <property type="entry name" value="HIS_KIN"/>
    <property type="match status" value="1"/>
</dbReference>
<evidence type="ECO:0000256" key="1">
    <source>
        <dbReference type="ARBA" id="ARBA00000085"/>
    </source>
</evidence>
<comment type="catalytic activity">
    <reaction evidence="1">
        <text>ATP + protein L-histidine = ADP + protein N-phospho-L-histidine.</text>
        <dbReference type="EC" id="2.7.13.3"/>
    </reaction>
</comment>
<keyword evidence="6 12" id="KW-0812">Transmembrane</keyword>
<dbReference type="PANTHER" id="PTHR45436">
    <property type="entry name" value="SENSOR HISTIDINE KINASE YKOH"/>
    <property type="match status" value="1"/>
</dbReference>